<feature type="domain" description="Sigma-54 factor interaction" evidence="9">
    <location>
        <begin position="146"/>
        <end position="374"/>
    </location>
</feature>
<accession>A0A2P7R389</accession>
<evidence type="ECO:0000256" key="1">
    <source>
        <dbReference type="ARBA" id="ARBA00022553"/>
    </source>
</evidence>
<dbReference type="InterPro" id="IPR025662">
    <property type="entry name" value="Sigma_54_int_dom_ATP-bd_1"/>
</dbReference>
<dbReference type="SUPFAM" id="SSF52172">
    <property type="entry name" value="CheY-like"/>
    <property type="match status" value="1"/>
</dbReference>
<dbReference type="PROSITE" id="PS00688">
    <property type="entry name" value="SIGMA54_INTERACT_3"/>
    <property type="match status" value="1"/>
</dbReference>
<feature type="domain" description="Response regulatory" evidence="10">
    <location>
        <begin position="7"/>
        <end position="121"/>
    </location>
</feature>
<keyword evidence="5" id="KW-0805">Transcription regulation</keyword>
<dbReference type="GO" id="GO:0043565">
    <property type="term" value="F:sequence-specific DNA binding"/>
    <property type="evidence" value="ECO:0007669"/>
    <property type="project" value="InterPro"/>
</dbReference>
<dbReference type="SUPFAM" id="SSF46689">
    <property type="entry name" value="Homeodomain-like"/>
    <property type="match status" value="1"/>
</dbReference>
<dbReference type="SMART" id="SM00448">
    <property type="entry name" value="REC"/>
    <property type="match status" value="1"/>
</dbReference>
<dbReference type="Pfam" id="PF00158">
    <property type="entry name" value="Sigma54_activat"/>
    <property type="match status" value="1"/>
</dbReference>
<evidence type="ECO:0000313" key="11">
    <source>
        <dbReference type="EMBL" id="PSJ44668.1"/>
    </source>
</evidence>
<dbReference type="InterPro" id="IPR002078">
    <property type="entry name" value="Sigma_54_int"/>
</dbReference>
<dbReference type="Gene3D" id="3.40.50.300">
    <property type="entry name" value="P-loop containing nucleotide triphosphate hydrolases"/>
    <property type="match status" value="1"/>
</dbReference>
<keyword evidence="7" id="KW-0804">Transcription</keyword>
<dbReference type="AlphaFoldDB" id="A0A2P7R389"/>
<evidence type="ECO:0000256" key="2">
    <source>
        <dbReference type="ARBA" id="ARBA00022741"/>
    </source>
</evidence>
<feature type="modified residue" description="4-aspartylphosphate" evidence="8">
    <location>
        <position position="56"/>
    </location>
</feature>
<dbReference type="PRINTS" id="PR01590">
    <property type="entry name" value="HTHFIS"/>
</dbReference>
<dbReference type="PANTHER" id="PTHR32071:SF57">
    <property type="entry name" value="C4-DICARBOXYLATE TRANSPORT TRANSCRIPTIONAL REGULATORY PROTEIN DCTD"/>
    <property type="match status" value="1"/>
</dbReference>
<dbReference type="InterPro" id="IPR003593">
    <property type="entry name" value="AAA+_ATPase"/>
</dbReference>
<evidence type="ECO:0000256" key="4">
    <source>
        <dbReference type="ARBA" id="ARBA00023012"/>
    </source>
</evidence>
<dbReference type="Pfam" id="PF25601">
    <property type="entry name" value="AAA_lid_14"/>
    <property type="match status" value="1"/>
</dbReference>
<evidence type="ECO:0000256" key="3">
    <source>
        <dbReference type="ARBA" id="ARBA00022840"/>
    </source>
</evidence>
<dbReference type="EMBL" id="PXYH01000007">
    <property type="protein sequence ID" value="PSJ44668.1"/>
    <property type="molecule type" value="Genomic_DNA"/>
</dbReference>
<dbReference type="RefSeq" id="WP_106453035.1">
    <property type="nucleotide sequence ID" value="NZ_PXYH01000007.1"/>
</dbReference>
<dbReference type="PROSITE" id="PS00675">
    <property type="entry name" value="SIGMA54_INTERACT_1"/>
    <property type="match status" value="1"/>
</dbReference>
<proteinExistence type="predicted"/>
<evidence type="ECO:0000256" key="5">
    <source>
        <dbReference type="ARBA" id="ARBA00023015"/>
    </source>
</evidence>
<dbReference type="InterPro" id="IPR025944">
    <property type="entry name" value="Sigma_54_int_dom_CS"/>
</dbReference>
<dbReference type="InterPro" id="IPR001789">
    <property type="entry name" value="Sig_transdc_resp-reg_receiver"/>
</dbReference>
<keyword evidence="4" id="KW-0902">Two-component regulatory system</keyword>
<evidence type="ECO:0000259" key="10">
    <source>
        <dbReference type="PROSITE" id="PS50110"/>
    </source>
</evidence>
<evidence type="ECO:0000256" key="6">
    <source>
        <dbReference type="ARBA" id="ARBA00023125"/>
    </source>
</evidence>
<protein>
    <submittedName>
        <fullName evidence="11">Fis family transcriptional regulator</fullName>
    </submittedName>
</protein>
<dbReference type="PROSITE" id="PS50045">
    <property type="entry name" value="SIGMA54_INTERACT_4"/>
    <property type="match status" value="1"/>
</dbReference>
<evidence type="ECO:0000313" key="12">
    <source>
        <dbReference type="Proteomes" id="UP000242181"/>
    </source>
</evidence>
<dbReference type="SMART" id="SM00382">
    <property type="entry name" value="AAA"/>
    <property type="match status" value="1"/>
</dbReference>
<dbReference type="CDD" id="cd17549">
    <property type="entry name" value="REC_DctD-like"/>
    <property type="match status" value="1"/>
</dbReference>
<dbReference type="FunFam" id="3.40.50.2300:FF:000018">
    <property type="entry name" value="DNA-binding transcriptional regulator NtrC"/>
    <property type="match status" value="1"/>
</dbReference>
<evidence type="ECO:0000256" key="7">
    <source>
        <dbReference type="ARBA" id="ARBA00023163"/>
    </source>
</evidence>
<dbReference type="InterPro" id="IPR011006">
    <property type="entry name" value="CheY-like_superfamily"/>
</dbReference>
<dbReference type="OrthoDB" id="9804019at2"/>
<dbReference type="PANTHER" id="PTHR32071">
    <property type="entry name" value="TRANSCRIPTIONAL REGULATORY PROTEIN"/>
    <property type="match status" value="1"/>
</dbReference>
<gene>
    <name evidence="11" type="ORF">C7I36_07145</name>
</gene>
<keyword evidence="2" id="KW-0547">Nucleotide-binding</keyword>
<keyword evidence="6" id="KW-0238">DNA-binding</keyword>
<dbReference type="Gene3D" id="1.10.10.60">
    <property type="entry name" value="Homeodomain-like"/>
    <property type="match status" value="1"/>
</dbReference>
<comment type="caution">
    <text evidence="11">The sequence shown here is derived from an EMBL/GenBank/DDBJ whole genome shotgun (WGS) entry which is preliminary data.</text>
</comment>
<dbReference type="Proteomes" id="UP000242181">
    <property type="component" value="Unassembled WGS sequence"/>
</dbReference>
<dbReference type="PROSITE" id="PS50110">
    <property type="entry name" value="RESPONSE_REGULATORY"/>
    <property type="match status" value="1"/>
</dbReference>
<dbReference type="GO" id="GO:0005524">
    <property type="term" value="F:ATP binding"/>
    <property type="evidence" value="ECO:0007669"/>
    <property type="project" value="UniProtKB-KW"/>
</dbReference>
<keyword evidence="12" id="KW-1185">Reference proteome</keyword>
<dbReference type="GO" id="GO:0006355">
    <property type="term" value="P:regulation of DNA-templated transcription"/>
    <property type="evidence" value="ECO:0007669"/>
    <property type="project" value="InterPro"/>
</dbReference>
<reference evidence="11 12" key="1">
    <citation type="submission" date="2018-03" db="EMBL/GenBank/DDBJ databases">
        <title>The draft genome of Zobellella taiwanensis JCM 13381.</title>
        <authorList>
            <person name="Liu L."/>
            <person name="Li L."/>
            <person name="Wang T."/>
            <person name="Zhang X."/>
            <person name="Liang L."/>
        </authorList>
    </citation>
    <scope>NUCLEOTIDE SEQUENCE [LARGE SCALE GENOMIC DNA]</scope>
    <source>
        <strain evidence="11 12">JCM 13381</strain>
    </source>
</reference>
<name>A0A2P7R389_9GAMM</name>
<dbReference type="PROSITE" id="PS00676">
    <property type="entry name" value="SIGMA54_INTERACT_2"/>
    <property type="match status" value="1"/>
</dbReference>
<keyword evidence="3" id="KW-0067">ATP-binding</keyword>
<organism evidence="11 12">
    <name type="scientific">Zobellella taiwanensis</name>
    <dbReference type="NCBI Taxonomy" id="347535"/>
    <lineage>
        <taxon>Bacteria</taxon>
        <taxon>Pseudomonadati</taxon>
        <taxon>Pseudomonadota</taxon>
        <taxon>Gammaproteobacteria</taxon>
        <taxon>Aeromonadales</taxon>
        <taxon>Aeromonadaceae</taxon>
        <taxon>Zobellella</taxon>
    </lineage>
</organism>
<keyword evidence="1 8" id="KW-0597">Phosphoprotein</keyword>
<dbReference type="InterPro" id="IPR002197">
    <property type="entry name" value="HTH_Fis"/>
</dbReference>
<dbReference type="InterPro" id="IPR027417">
    <property type="entry name" value="P-loop_NTPase"/>
</dbReference>
<sequence>MNHPEIEVWLVEDDEDVRQTLLQTLQLSDIRARGFARAEQALQALSPQAPVVVLSDVRMPGMDGLALLQQLQQRDAELPVLLLTGHGDIPMAVAAMRLGAQDFFEKPYEPEQLLHSLRRAMDRRALVLENRRLREQLAARRDPGLLLGHSPQIELLRRQIDNIADTNASVLILGETGTGKEMVARSLHQGSGRKGHFVAVNCTALPESIFESEMFGAEPGAFTGVTKRRIGKIEHADGGTLFLDEIEGMPLNLQAKLLRVLQESVLERLGGNKLIEVDARVVAATKIDLHAAGEAGLFRPDLYFRLNVVTLALPPLRERRVDIPLLFLHFVEQARIQYHRDAPPPSDALLQQLIQRDWPGNVRELRHAAEQYVLGVLSEPADETASTLPSQLAALERQLILTAMARAEGNVALAAERLGIPRKTLYDKLARYRHQAAGES</sequence>
<dbReference type="InterPro" id="IPR058031">
    <property type="entry name" value="AAA_lid_NorR"/>
</dbReference>
<evidence type="ECO:0000256" key="8">
    <source>
        <dbReference type="PROSITE-ProRule" id="PRU00169"/>
    </source>
</evidence>
<dbReference type="Gene3D" id="3.40.50.2300">
    <property type="match status" value="1"/>
</dbReference>
<dbReference type="SUPFAM" id="SSF52540">
    <property type="entry name" value="P-loop containing nucleoside triphosphate hydrolases"/>
    <property type="match status" value="1"/>
</dbReference>
<dbReference type="InterPro" id="IPR009057">
    <property type="entry name" value="Homeodomain-like_sf"/>
</dbReference>
<dbReference type="GO" id="GO:0000160">
    <property type="term" value="P:phosphorelay signal transduction system"/>
    <property type="evidence" value="ECO:0007669"/>
    <property type="project" value="UniProtKB-KW"/>
</dbReference>
<dbReference type="Pfam" id="PF00072">
    <property type="entry name" value="Response_reg"/>
    <property type="match status" value="1"/>
</dbReference>
<evidence type="ECO:0000259" key="9">
    <source>
        <dbReference type="PROSITE" id="PS50045"/>
    </source>
</evidence>
<dbReference type="FunFam" id="3.40.50.300:FF:000006">
    <property type="entry name" value="DNA-binding transcriptional regulator NtrC"/>
    <property type="match status" value="1"/>
</dbReference>
<dbReference type="Gene3D" id="1.10.8.60">
    <property type="match status" value="1"/>
</dbReference>
<dbReference type="CDD" id="cd00009">
    <property type="entry name" value="AAA"/>
    <property type="match status" value="1"/>
</dbReference>
<dbReference type="InterPro" id="IPR025943">
    <property type="entry name" value="Sigma_54_int_dom_ATP-bd_2"/>
</dbReference>